<dbReference type="AlphaFoldDB" id="A0A7M3SVC4"/>
<dbReference type="Proteomes" id="UP000444980">
    <property type="component" value="Unassembled WGS sequence"/>
</dbReference>
<dbReference type="InterPro" id="IPR032808">
    <property type="entry name" value="DoxX"/>
</dbReference>
<gene>
    <name evidence="8" type="ORF">nbrc107697_06370</name>
</gene>
<keyword evidence="4 7" id="KW-0812">Transmembrane</keyword>
<protein>
    <recommendedName>
        <fullName evidence="10">DoxX family protein</fullName>
    </recommendedName>
</protein>
<keyword evidence="9" id="KW-1185">Reference proteome</keyword>
<comment type="caution">
    <text evidence="8">The sequence shown here is derived from an EMBL/GenBank/DDBJ whole genome shotgun (WGS) entry which is preliminary data.</text>
</comment>
<keyword evidence="6 7" id="KW-0472">Membrane</keyword>
<dbReference type="InterPro" id="IPR051907">
    <property type="entry name" value="DoxX-like_oxidoreductase"/>
</dbReference>
<evidence type="ECO:0000256" key="4">
    <source>
        <dbReference type="ARBA" id="ARBA00022692"/>
    </source>
</evidence>
<dbReference type="PANTHER" id="PTHR33452">
    <property type="entry name" value="OXIDOREDUCTASE CATD-RELATED"/>
    <property type="match status" value="1"/>
</dbReference>
<organism evidence="8 9">
    <name type="scientific">Gordonia crocea</name>
    <dbReference type="NCBI Taxonomy" id="589162"/>
    <lineage>
        <taxon>Bacteria</taxon>
        <taxon>Bacillati</taxon>
        <taxon>Actinomycetota</taxon>
        <taxon>Actinomycetes</taxon>
        <taxon>Mycobacteriales</taxon>
        <taxon>Gordoniaceae</taxon>
        <taxon>Gordonia</taxon>
    </lineage>
</organism>
<name>A0A7M3SVC4_9ACTN</name>
<evidence type="ECO:0000256" key="7">
    <source>
        <dbReference type="SAM" id="Phobius"/>
    </source>
</evidence>
<dbReference type="Pfam" id="PF07681">
    <property type="entry name" value="DoxX"/>
    <property type="match status" value="1"/>
</dbReference>
<sequence>MAFLRTPALLIARVILGIIFIAHGWQKFSNGLDATTAGFDAMGVPIPRASAFFATWVELIGGAALILGVLLPLFGTLLALNMVGAAHFAHWDNGFWNTDKGYEFVLALAAGVLAVGFANAGVVSIDHYLFKRVGKPRTVVVDEAGA</sequence>
<evidence type="ECO:0000256" key="6">
    <source>
        <dbReference type="ARBA" id="ARBA00023136"/>
    </source>
</evidence>
<accession>A0A7M3SVC4</accession>
<dbReference type="EMBL" id="BJOU01000001">
    <property type="protein sequence ID" value="GED96598.1"/>
    <property type="molecule type" value="Genomic_DNA"/>
</dbReference>
<dbReference type="RefSeq" id="WP_161926044.1">
    <property type="nucleotide sequence ID" value="NZ_BJOU01000001.1"/>
</dbReference>
<evidence type="ECO:0000256" key="1">
    <source>
        <dbReference type="ARBA" id="ARBA00004651"/>
    </source>
</evidence>
<dbReference type="GO" id="GO:0005886">
    <property type="term" value="C:plasma membrane"/>
    <property type="evidence" value="ECO:0007669"/>
    <property type="project" value="UniProtKB-SubCell"/>
</dbReference>
<keyword evidence="5 7" id="KW-1133">Transmembrane helix</keyword>
<evidence type="ECO:0008006" key="10">
    <source>
        <dbReference type="Google" id="ProtNLM"/>
    </source>
</evidence>
<reference evidence="9" key="1">
    <citation type="submission" date="2019-06" db="EMBL/GenBank/DDBJ databases">
        <title>Gordonia isolated from sludge of a wastewater treatment plant.</title>
        <authorList>
            <person name="Tamura T."/>
            <person name="Aoyama K."/>
            <person name="Kang Y."/>
            <person name="Saito S."/>
            <person name="Akiyama N."/>
            <person name="Yazawa K."/>
            <person name="Gonoi T."/>
            <person name="Mikami Y."/>
        </authorList>
    </citation>
    <scope>NUCLEOTIDE SEQUENCE [LARGE SCALE GENOMIC DNA]</scope>
    <source>
        <strain evidence="9">NBRC 107697</strain>
    </source>
</reference>
<dbReference type="PANTHER" id="PTHR33452:SF1">
    <property type="entry name" value="INNER MEMBRANE PROTEIN YPHA-RELATED"/>
    <property type="match status" value="1"/>
</dbReference>
<comment type="subcellular location">
    <subcellularLocation>
        <location evidence="1">Cell membrane</location>
        <topology evidence="1">Multi-pass membrane protein</topology>
    </subcellularLocation>
</comment>
<feature type="transmembrane region" description="Helical" evidence="7">
    <location>
        <begin position="104"/>
        <end position="125"/>
    </location>
</feature>
<evidence type="ECO:0000313" key="9">
    <source>
        <dbReference type="Proteomes" id="UP000444980"/>
    </source>
</evidence>
<evidence type="ECO:0000256" key="2">
    <source>
        <dbReference type="ARBA" id="ARBA00006679"/>
    </source>
</evidence>
<feature type="transmembrane region" description="Helical" evidence="7">
    <location>
        <begin position="6"/>
        <end position="25"/>
    </location>
</feature>
<evidence type="ECO:0000313" key="8">
    <source>
        <dbReference type="EMBL" id="GED96598.1"/>
    </source>
</evidence>
<feature type="transmembrane region" description="Helical" evidence="7">
    <location>
        <begin position="56"/>
        <end position="84"/>
    </location>
</feature>
<comment type="similarity">
    <text evidence="2">Belongs to the DoxX family.</text>
</comment>
<evidence type="ECO:0000256" key="5">
    <source>
        <dbReference type="ARBA" id="ARBA00022989"/>
    </source>
</evidence>
<keyword evidence="3" id="KW-1003">Cell membrane</keyword>
<dbReference type="OrthoDB" id="1122432at2"/>
<proteinExistence type="inferred from homology"/>
<evidence type="ECO:0000256" key="3">
    <source>
        <dbReference type="ARBA" id="ARBA00022475"/>
    </source>
</evidence>